<evidence type="ECO:0000313" key="1">
    <source>
        <dbReference type="EMBL" id="GME75971.1"/>
    </source>
</evidence>
<dbReference type="EMBL" id="BSXS01001368">
    <property type="protein sequence ID" value="GME75971.1"/>
    <property type="molecule type" value="Genomic_DNA"/>
</dbReference>
<organism evidence="1 2">
    <name type="scientific">Ambrosiozyma monospora</name>
    <name type="common">Yeast</name>
    <name type="synonym">Endomycopsis monosporus</name>
    <dbReference type="NCBI Taxonomy" id="43982"/>
    <lineage>
        <taxon>Eukaryota</taxon>
        <taxon>Fungi</taxon>
        <taxon>Dikarya</taxon>
        <taxon>Ascomycota</taxon>
        <taxon>Saccharomycotina</taxon>
        <taxon>Pichiomycetes</taxon>
        <taxon>Pichiales</taxon>
        <taxon>Pichiaceae</taxon>
        <taxon>Ambrosiozyma</taxon>
    </lineage>
</organism>
<comment type="caution">
    <text evidence="1">The sequence shown here is derived from an EMBL/GenBank/DDBJ whole genome shotgun (WGS) entry which is preliminary data.</text>
</comment>
<keyword evidence="2" id="KW-1185">Reference proteome</keyword>
<dbReference type="Proteomes" id="UP001165064">
    <property type="component" value="Unassembled WGS sequence"/>
</dbReference>
<protein>
    <submittedName>
        <fullName evidence="1">Unnamed protein product</fullName>
    </submittedName>
</protein>
<name>A0ACB5SXC8_AMBMO</name>
<sequence>MDTVETVIRELPSEITYNILQNVLVKYMNDWGKLSVKRMLKLVDLSDSNVDYIMKLATDGLILNLTHVKFTSHDALAKFLNYVISNNLTFKKIIFHRFSIDDIPRPYVAAVEKFLLHGSDSVQLISDPLVTEPEESRVPDTSSIFKCFTEFHSVGPNETILRLNNLRKLSVNVIGMNQFSQCMNTASVWASKHMGHPNRRLQLLVEYWSSSSHESPEPVDFEFIKYIDFQLRLMIQCEELQKFEMFTPNIADVNLHSDVSDKEIGFLNRINNKNGVSIKVSGPVDKSKLSVELSSPFITGLTVYNSYIPFSSHAPRLKVLSLNSLSMSSLWLDCYPKLEVVSLNLVSLRSNTITLPESILKLIIAGDPEKHVVFPEVENVDKLHCLSTVTIKPSTMDIPKKTTWETIENLQKFIGSLPPSTAYFEINLHVKPVFLDDQISNVTYMSLAPLCKVPNVNIHLSLTNFSFDLSAIPPTTSKLWLKANSYNLCHTLPTNKLTSLNISFAKQGVAAFFEFWRKNMPLLEHLDTFEVTLPKCGINLTDRIAYPSNLKVFSMTLQCTGGLYFSPQSPTAFLHGFPETLKRFDILAANKQTCCDNCRARVWVVAVDVSTTELKQKVYDPSGMCHFSTVEEHEVEISKLFGEY</sequence>
<proteinExistence type="predicted"/>
<reference evidence="1" key="1">
    <citation type="submission" date="2023-04" db="EMBL/GenBank/DDBJ databases">
        <title>Ambrosiozyma monospora NBRC 10751.</title>
        <authorList>
            <person name="Ichikawa N."/>
            <person name="Sato H."/>
            <person name="Tonouchi N."/>
        </authorList>
    </citation>
    <scope>NUCLEOTIDE SEQUENCE</scope>
    <source>
        <strain evidence="1">NBRC 10751</strain>
    </source>
</reference>
<gene>
    <name evidence="1" type="ORF">Amon02_000238900</name>
</gene>
<evidence type="ECO:0000313" key="2">
    <source>
        <dbReference type="Proteomes" id="UP001165064"/>
    </source>
</evidence>
<accession>A0ACB5SXC8</accession>